<feature type="region of interest" description="Disordered" evidence="1">
    <location>
        <begin position="1"/>
        <end position="31"/>
    </location>
</feature>
<sequence>MPARSTRVAKKQAAISSQANPRGETRTAESTQTIETNYDEMSATELISAIAERNKNTFISKMLAALSEKVRMNFAEQFEADNGLWSVVISGLADLGSSERLDNLEEKVNDILLALNVSRRSVDLYRMDNLMLHVHA</sequence>
<protein>
    <submittedName>
        <fullName evidence="2">Uncharacterized protein</fullName>
    </submittedName>
</protein>
<organism evidence="2 3">
    <name type="scientific">Necator americanus</name>
    <name type="common">Human hookworm</name>
    <dbReference type="NCBI Taxonomy" id="51031"/>
    <lineage>
        <taxon>Eukaryota</taxon>
        <taxon>Metazoa</taxon>
        <taxon>Ecdysozoa</taxon>
        <taxon>Nematoda</taxon>
        <taxon>Chromadorea</taxon>
        <taxon>Rhabditida</taxon>
        <taxon>Rhabditina</taxon>
        <taxon>Rhabditomorpha</taxon>
        <taxon>Strongyloidea</taxon>
        <taxon>Ancylostomatidae</taxon>
        <taxon>Bunostominae</taxon>
        <taxon>Necator</taxon>
    </lineage>
</organism>
<comment type="caution">
    <text evidence="2">The sequence shown here is derived from an EMBL/GenBank/DDBJ whole genome shotgun (WGS) entry which is preliminary data.</text>
</comment>
<gene>
    <name evidence="2" type="primary">Necator_chrX.g24491</name>
    <name evidence="2" type="ORF">RB195_024326</name>
</gene>
<evidence type="ECO:0000256" key="1">
    <source>
        <dbReference type="SAM" id="MobiDB-lite"/>
    </source>
</evidence>
<reference evidence="2 3" key="1">
    <citation type="submission" date="2023-08" db="EMBL/GenBank/DDBJ databases">
        <title>A Necator americanus chromosomal reference genome.</title>
        <authorList>
            <person name="Ilik V."/>
            <person name="Petrzelkova K.J."/>
            <person name="Pardy F."/>
            <person name="Fuh T."/>
            <person name="Niatou-Singa F.S."/>
            <person name="Gouil Q."/>
            <person name="Baker L."/>
            <person name="Ritchie M.E."/>
            <person name="Jex A.R."/>
            <person name="Gazzola D."/>
            <person name="Li H."/>
            <person name="Toshio Fujiwara R."/>
            <person name="Zhan B."/>
            <person name="Aroian R.V."/>
            <person name="Pafco B."/>
            <person name="Schwarz E.M."/>
        </authorList>
    </citation>
    <scope>NUCLEOTIDE SEQUENCE [LARGE SCALE GENOMIC DNA]</scope>
    <source>
        <strain evidence="2 3">Aroian</strain>
        <tissue evidence="2">Whole animal</tissue>
    </source>
</reference>
<evidence type="ECO:0000313" key="3">
    <source>
        <dbReference type="Proteomes" id="UP001303046"/>
    </source>
</evidence>
<keyword evidence="3" id="KW-1185">Reference proteome</keyword>
<name>A0ABR1EMT6_NECAM</name>
<evidence type="ECO:0000313" key="2">
    <source>
        <dbReference type="EMBL" id="KAK6763943.1"/>
    </source>
</evidence>
<dbReference type="EMBL" id="JAVFWL010000006">
    <property type="protein sequence ID" value="KAK6763943.1"/>
    <property type="molecule type" value="Genomic_DNA"/>
</dbReference>
<accession>A0ABR1EMT6</accession>
<dbReference type="Proteomes" id="UP001303046">
    <property type="component" value="Unassembled WGS sequence"/>
</dbReference>
<proteinExistence type="predicted"/>